<dbReference type="GO" id="GO:0046983">
    <property type="term" value="F:protein dimerization activity"/>
    <property type="evidence" value="ECO:0007669"/>
    <property type="project" value="InterPro"/>
</dbReference>
<comment type="caution">
    <text evidence="2">The sequence shown here is derived from an EMBL/GenBank/DDBJ whole genome shotgun (WGS) entry which is preliminary data.</text>
</comment>
<keyword evidence="3" id="KW-1185">Reference proteome</keyword>
<name>A0A9N9NPC1_9GLOM</name>
<evidence type="ECO:0000313" key="3">
    <source>
        <dbReference type="Proteomes" id="UP000789570"/>
    </source>
</evidence>
<evidence type="ECO:0000259" key="1">
    <source>
        <dbReference type="Pfam" id="PF05699"/>
    </source>
</evidence>
<protein>
    <submittedName>
        <fullName evidence="2">8814_t:CDS:1</fullName>
    </submittedName>
</protein>
<feature type="non-terminal residue" evidence="2">
    <location>
        <position position="1"/>
    </location>
</feature>
<accession>A0A9N9NPC1</accession>
<dbReference type="Proteomes" id="UP000789570">
    <property type="component" value="Unassembled WGS sequence"/>
</dbReference>
<dbReference type="SUPFAM" id="SSF53098">
    <property type="entry name" value="Ribonuclease H-like"/>
    <property type="match status" value="1"/>
</dbReference>
<dbReference type="AlphaFoldDB" id="A0A9N9NPC1"/>
<dbReference type="InterPro" id="IPR008906">
    <property type="entry name" value="HATC_C_dom"/>
</dbReference>
<reference evidence="2" key="1">
    <citation type="submission" date="2021-06" db="EMBL/GenBank/DDBJ databases">
        <authorList>
            <person name="Kallberg Y."/>
            <person name="Tangrot J."/>
            <person name="Rosling A."/>
        </authorList>
    </citation>
    <scope>NUCLEOTIDE SEQUENCE</scope>
    <source>
        <strain evidence="2">UK204</strain>
    </source>
</reference>
<proteinExistence type="predicted"/>
<dbReference type="OrthoDB" id="2381924at2759"/>
<evidence type="ECO:0000313" key="2">
    <source>
        <dbReference type="EMBL" id="CAG8757227.1"/>
    </source>
</evidence>
<dbReference type="EMBL" id="CAJVPQ010020938">
    <property type="protein sequence ID" value="CAG8757227.1"/>
    <property type="molecule type" value="Genomic_DNA"/>
</dbReference>
<feature type="non-terminal residue" evidence="2">
    <location>
        <position position="61"/>
    </location>
</feature>
<gene>
    <name evidence="2" type="ORF">FCALED_LOCUS16698</name>
</gene>
<organism evidence="2 3">
    <name type="scientific">Funneliformis caledonium</name>
    <dbReference type="NCBI Taxonomy" id="1117310"/>
    <lineage>
        <taxon>Eukaryota</taxon>
        <taxon>Fungi</taxon>
        <taxon>Fungi incertae sedis</taxon>
        <taxon>Mucoromycota</taxon>
        <taxon>Glomeromycotina</taxon>
        <taxon>Glomeromycetes</taxon>
        <taxon>Glomerales</taxon>
        <taxon>Glomeraceae</taxon>
        <taxon>Funneliformis</taxon>
    </lineage>
</organism>
<feature type="domain" description="HAT C-terminal dimerisation" evidence="1">
    <location>
        <begin position="7"/>
        <end position="61"/>
    </location>
</feature>
<sequence>ELEEYLRKPVAHEVTYPHLATMAQDFLAIPGTSVPVERVFSSGADLLAKKRYNLGKESIQA</sequence>
<dbReference type="Pfam" id="PF05699">
    <property type="entry name" value="Dimer_Tnp_hAT"/>
    <property type="match status" value="1"/>
</dbReference>
<dbReference type="InterPro" id="IPR012337">
    <property type="entry name" value="RNaseH-like_sf"/>
</dbReference>